<dbReference type="GO" id="GO:0006865">
    <property type="term" value="P:amino acid transport"/>
    <property type="evidence" value="ECO:0007669"/>
    <property type="project" value="UniProtKB-KW"/>
</dbReference>
<keyword evidence="3" id="KW-0732">Signal</keyword>
<keyword evidence="7" id="KW-1185">Reference proteome</keyword>
<evidence type="ECO:0000259" key="5">
    <source>
        <dbReference type="Pfam" id="PF13458"/>
    </source>
</evidence>
<reference evidence="6" key="1">
    <citation type="submission" date="2022-03" db="EMBL/GenBank/DDBJ databases">
        <authorList>
            <person name="Woo C.Y."/>
        </authorList>
    </citation>
    <scope>NUCLEOTIDE SEQUENCE</scope>
    <source>
        <strain evidence="6">CYS-02</strain>
    </source>
</reference>
<accession>A0A9X2AQA3</accession>
<dbReference type="InterPro" id="IPR000709">
    <property type="entry name" value="Leu_Ile_Val-bd"/>
</dbReference>
<evidence type="ECO:0000256" key="4">
    <source>
        <dbReference type="ARBA" id="ARBA00022970"/>
    </source>
</evidence>
<keyword evidence="4" id="KW-0029">Amino-acid transport</keyword>
<dbReference type="SUPFAM" id="SSF53822">
    <property type="entry name" value="Periplasmic binding protein-like I"/>
    <property type="match status" value="1"/>
</dbReference>
<dbReference type="Proteomes" id="UP001139447">
    <property type="component" value="Unassembled WGS sequence"/>
</dbReference>
<evidence type="ECO:0000313" key="7">
    <source>
        <dbReference type="Proteomes" id="UP001139447"/>
    </source>
</evidence>
<evidence type="ECO:0000256" key="1">
    <source>
        <dbReference type="ARBA" id="ARBA00010062"/>
    </source>
</evidence>
<dbReference type="InterPro" id="IPR028082">
    <property type="entry name" value="Peripla_BP_I"/>
</dbReference>
<evidence type="ECO:0000256" key="2">
    <source>
        <dbReference type="ARBA" id="ARBA00022448"/>
    </source>
</evidence>
<gene>
    <name evidence="6" type="ORF">MMF98_23280</name>
</gene>
<proteinExistence type="inferred from homology"/>
<protein>
    <submittedName>
        <fullName evidence="6">ABC transporter substrate-binding protein</fullName>
    </submittedName>
</protein>
<dbReference type="InterPro" id="IPR028081">
    <property type="entry name" value="Leu-bd"/>
</dbReference>
<dbReference type="PANTHER" id="PTHR47235:SF1">
    <property type="entry name" value="BLR6548 PROTEIN"/>
    <property type="match status" value="1"/>
</dbReference>
<dbReference type="PRINTS" id="PR00337">
    <property type="entry name" value="LEUILEVALBP"/>
</dbReference>
<dbReference type="CDD" id="cd06326">
    <property type="entry name" value="PBP1_ABC_ligand_binding-like"/>
    <property type="match status" value="1"/>
</dbReference>
<dbReference type="RefSeq" id="WP_243309747.1">
    <property type="nucleotide sequence ID" value="NZ_JALGBI010000004.1"/>
</dbReference>
<comment type="caution">
    <text evidence="6">The sequence shown here is derived from an EMBL/GenBank/DDBJ whole genome shotgun (WGS) entry which is preliminary data.</text>
</comment>
<keyword evidence="2" id="KW-0813">Transport</keyword>
<dbReference type="EMBL" id="JALGBI010000004">
    <property type="protein sequence ID" value="MCJ0766144.1"/>
    <property type="molecule type" value="Genomic_DNA"/>
</dbReference>
<evidence type="ECO:0000256" key="3">
    <source>
        <dbReference type="ARBA" id="ARBA00022729"/>
    </source>
</evidence>
<dbReference type="Pfam" id="PF13458">
    <property type="entry name" value="Peripla_BP_6"/>
    <property type="match status" value="1"/>
</dbReference>
<feature type="domain" description="Leucine-binding protein" evidence="5">
    <location>
        <begin position="39"/>
        <end position="374"/>
    </location>
</feature>
<name>A0A9X2AQA3_9BURK</name>
<evidence type="ECO:0000313" key="6">
    <source>
        <dbReference type="EMBL" id="MCJ0766144.1"/>
    </source>
</evidence>
<dbReference type="Gene3D" id="3.40.50.2300">
    <property type="match status" value="2"/>
</dbReference>
<organism evidence="6 7">
    <name type="scientific">Variovorax terrae</name>
    <dbReference type="NCBI Taxonomy" id="2923278"/>
    <lineage>
        <taxon>Bacteria</taxon>
        <taxon>Pseudomonadati</taxon>
        <taxon>Pseudomonadota</taxon>
        <taxon>Betaproteobacteria</taxon>
        <taxon>Burkholderiales</taxon>
        <taxon>Comamonadaceae</taxon>
        <taxon>Variovorax</taxon>
    </lineage>
</organism>
<sequence>MSYPMQCTTSPAPLRHRAWRTLSLMAACLLGLPVAQAGVTIAQIVPLSGPLAGPGMTFSAGAAACIEDTNRKGGVAGKPVKYVKVDDGYDPARSVAALESLLERPDRPSALLVFGTASSLAVSKRAAELKAELPILPTGSGARSLQESEDPNLFHVRAATAVEVDRLIAAHAITGIKSFAVIYQDDALGQDGLAAARATMARLGLPAPPAVGFARGTKDFDTVARQVAGAAAQAVLIVGPGPDIARFIQSARTAQLTARLLAISNLEPSQLVKTVGTDAARGISIAQVFPDLVHPRLPLAREFTRIVGASPDTALLNPYALEGCIQALTVIEAARRTRDGSGPALRQALENSSRLDLGGYFLTFSRGRHAGSSFVNIGVMDRQGQLRF</sequence>
<comment type="similarity">
    <text evidence="1">Belongs to the leucine-binding protein family.</text>
</comment>
<dbReference type="AlphaFoldDB" id="A0A9X2AQA3"/>
<dbReference type="PANTHER" id="PTHR47235">
    <property type="entry name" value="BLR6548 PROTEIN"/>
    <property type="match status" value="1"/>
</dbReference>